<evidence type="ECO:0000256" key="1">
    <source>
        <dbReference type="ARBA" id="ARBA00022723"/>
    </source>
</evidence>
<name>A0ABS8QCQ7_9BURK</name>
<evidence type="ECO:0000256" key="2">
    <source>
        <dbReference type="ARBA" id="ARBA00022833"/>
    </source>
</evidence>
<keyword evidence="3" id="KW-0238">DNA-binding</keyword>
<sequence>MLLSHCIRLEATPEQCAYFARAAGTTRKVWNWGLAESHRQLALGQRPNAMALKKQFNAIKYAHPDWLDEQGNPWLRTIHRGERYAALLLGEREWQCTCGAHHDRDVNAAINLKRLAIDALAAVTALPVASLTATSGTAAGISPAGGGKVTPVRYEYGQQDGSGQEEDAEHICSRL</sequence>
<accession>A0ABS8QCQ7</accession>
<comment type="caution">
    <text evidence="7">The sequence shown here is derived from an EMBL/GenBank/DDBJ whole genome shotgun (WGS) entry which is preliminary data.</text>
</comment>
<evidence type="ECO:0000256" key="3">
    <source>
        <dbReference type="ARBA" id="ARBA00023125"/>
    </source>
</evidence>
<organism evidence="7 8">
    <name type="scientific">Massilia phyllostachyos</name>
    <dbReference type="NCBI Taxonomy" id="2898585"/>
    <lineage>
        <taxon>Bacteria</taxon>
        <taxon>Pseudomonadati</taxon>
        <taxon>Pseudomonadota</taxon>
        <taxon>Betaproteobacteria</taxon>
        <taxon>Burkholderiales</taxon>
        <taxon>Oxalobacteraceae</taxon>
        <taxon>Telluria group</taxon>
        <taxon>Massilia</taxon>
    </lineage>
</organism>
<proteinExistence type="predicted"/>
<evidence type="ECO:0000313" key="8">
    <source>
        <dbReference type="Proteomes" id="UP001179361"/>
    </source>
</evidence>
<dbReference type="Pfam" id="PF12323">
    <property type="entry name" value="HTH_OrfB_IS605"/>
    <property type="match status" value="1"/>
</dbReference>
<feature type="region of interest" description="Disordered" evidence="4">
    <location>
        <begin position="152"/>
        <end position="175"/>
    </location>
</feature>
<dbReference type="Proteomes" id="UP001179361">
    <property type="component" value="Unassembled WGS sequence"/>
</dbReference>
<keyword evidence="1" id="KW-0479">Metal-binding</keyword>
<dbReference type="InterPro" id="IPR010095">
    <property type="entry name" value="Cas12f1-like_TNB"/>
</dbReference>
<dbReference type="Pfam" id="PF07282">
    <property type="entry name" value="Cas12f1-like_TNB"/>
    <property type="match status" value="1"/>
</dbReference>
<dbReference type="RefSeq" id="WP_231060811.1">
    <property type="nucleotide sequence ID" value="NZ_JAJNOC010000014.1"/>
</dbReference>
<protein>
    <submittedName>
        <fullName evidence="7">Helix-turn-helix domain-containing protein</fullName>
    </submittedName>
</protein>
<evidence type="ECO:0000256" key="4">
    <source>
        <dbReference type="SAM" id="MobiDB-lite"/>
    </source>
</evidence>
<evidence type="ECO:0000259" key="5">
    <source>
        <dbReference type="Pfam" id="PF07282"/>
    </source>
</evidence>
<feature type="domain" description="Transposase putative helix-turn-helix" evidence="6">
    <location>
        <begin position="1"/>
        <end position="42"/>
    </location>
</feature>
<keyword evidence="8" id="KW-1185">Reference proteome</keyword>
<reference evidence="7" key="1">
    <citation type="submission" date="2021-11" db="EMBL/GenBank/DDBJ databases">
        <title>The complete genome of Massilia sp sp. G4R7.</title>
        <authorList>
            <person name="Liu L."/>
            <person name="Yue J."/>
            <person name="Yuan J."/>
            <person name="Yang F."/>
            <person name="Li L."/>
        </authorList>
    </citation>
    <scope>NUCLEOTIDE SEQUENCE</scope>
    <source>
        <strain evidence="7">G4R7</strain>
    </source>
</reference>
<gene>
    <name evidence="7" type="ORF">LQ564_24870</name>
</gene>
<evidence type="ECO:0000259" key="6">
    <source>
        <dbReference type="Pfam" id="PF12323"/>
    </source>
</evidence>
<evidence type="ECO:0000313" key="7">
    <source>
        <dbReference type="EMBL" id="MCD2519542.1"/>
    </source>
</evidence>
<keyword evidence="2" id="KW-0862">Zinc</keyword>
<dbReference type="InterPro" id="IPR021027">
    <property type="entry name" value="Transposase_put_HTH"/>
</dbReference>
<dbReference type="EMBL" id="JAJNOC010000014">
    <property type="protein sequence ID" value="MCD2519542.1"/>
    <property type="molecule type" value="Genomic_DNA"/>
</dbReference>
<feature type="domain" description="Cas12f1-like TNB" evidence="5">
    <location>
        <begin position="91"/>
        <end position="112"/>
    </location>
</feature>